<dbReference type="PANTHER" id="PTHR30295:SF1">
    <property type="entry name" value="DNA PROTECTION DURING STARVATION PROTEIN"/>
    <property type="match status" value="1"/>
</dbReference>
<feature type="domain" description="Ferritin-like diiron" evidence="3">
    <location>
        <begin position="113"/>
        <end position="263"/>
    </location>
</feature>
<dbReference type="Proteomes" id="UP000185911">
    <property type="component" value="Unassembled WGS sequence"/>
</dbReference>
<organism evidence="4 5">
    <name type="scientific">Rhodoferax antarcticus ANT.BR</name>
    <dbReference type="NCBI Taxonomy" id="1111071"/>
    <lineage>
        <taxon>Bacteria</taxon>
        <taxon>Pseudomonadati</taxon>
        <taxon>Pseudomonadota</taxon>
        <taxon>Betaproteobacteria</taxon>
        <taxon>Burkholderiales</taxon>
        <taxon>Comamonadaceae</taxon>
        <taxon>Rhodoferax</taxon>
    </lineage>
</organism>
<dbReference type="GO" id="GO:0006879">
    <property type="term" value="P:intracellular iron ion homeostasis"/>
    <property type="evidence" value="ECO:0007669"/>
    <property type="project" value="UniProtKB-KW"/>
</dbReference>
<dbReference type="GO" id="GO:0004322">
    <property type="term" value="F:ferroxidase activity"/>
    <property type="evidence" value="ECO:0007669"/>
    <property type="project" value="TreeGrafter"/>
</dbReference>
<name>A0A1Q8YC33_9BURK</name>
<evidence type="ECO:0000313" key="4">
    <source>
        <dbReference type="EMBL" id="OLP05469.1"/>
    </source>
</evidence>
<proteinExistence type="predicted"/>
<dbReference type="PROSITE" id="PS50905">
    <property type="entry name" value="FERRITIN_LIKE"/>
    <property type="match status" value="1"/>
</dbReference>
<keyword evidence="5" id="KW-1185">Reference proteome</keyword>
<dbReference type="SUPFAM" id="SSF47240">
    <property type="entry name" value="Ferritin-like"/>
    <property type="match status" value="1"/>
</dbReference>
<dbReference type="STRING" id="81479.RA876_09725"/>
<dbReference type="GO" id="GO:0008199">
    <property type="term" value="F:ferric iron binding"/>
    <property type="evidence" value="ECO:0007669"/>
    <property type="project" value="InterPro"/>
</dbReference>
<dbReference type="Gene3D" id="1.20.1260.10">
    <property type="match status" value="1"/>
</dbReference>
<accession>A0A1Q8YC33</accession>
<evidence type="ECO:0000256" key="2">
    <source>
        <dbReference type="ARBA" id="ARBA00023004"/>
    </source>
</evidence>
<dbReference type="GO" id="GO:0020037">
    <property type="term" value="F:heme binding"/>
    <property type="evidence" value="ECO:0007669"/>
    <property type="project" value="TreeGrafter"/>
</dbReference>
<dbReference type="CDD" id="cd00657">
    <property type="entry name" value="Ferritin_like"/>
    <property type="match status" value="1"/>
</dbReference>
<dbReference type="EMBL" id="MSYM01000016">
    <property type="protein sequence ID" value="OLP05469.1"/>
    <property type="molecule type" value="Genomic_DNA"/>
</dbReference>
<keyword evidence="1" id="KW-0409">Iron storage</keyword>
<evidence type="ECO:0000256" key="1">
    <source>
        <dbReference type="ARBA" id="ARBA00022434"/>
    </source>
</evidence>
<dbReference type="GO" id="GO:0005829">
    <property type="term" value="C:cytosol"/>
    <property type="evidence" value="ECO:0007669"/>
    <property type="project" value="TreeGrafter"/>
</dbReference>
<keyword evidence="2" id="KW-0408">Iron</keyword>
<reference evidence="4 5" key="1">
    <citation type="submission" date="2017-01" db="EMBL/GenBank/DDBJ databases">
        <title>Genome sequence of Rhodoferax antarcticus ANT.BR, a psychrophilic purple nonsulfur bacterium from an Antarctic microbial mat.</title>
        <authorList>
            <person name="Baker J."/>
            <person name="Riester C."/>
            <person name="Skinner B."/>
            <person name="Newell A."/>
            <person name="Swingley W."/>
            <person name="Madigan M."/>
            <person name="Jung D."/>
            <person name="Asao M."/>
            <person name="Chen M."/>
            <person name="Loughlin P."/>
            <person name="Pan H."/>
            <person name="Lin S."/>
            <person name="Li N."/>
            <person name="Shaw J."/>
            <person name="Prado M."/>
            <person name="Sherman C."/>
            <person name="Li X."/>
            <person name="Tang J."/>
            <person name="Blankenship R."/>
            <person name="Zhao T."/>
            <person name="Touchman J."/>
            <person name="Sattley M."/>
        </authorList>
    </citation>
    <scope>NUCLEOTIDE SEQUENCE [LARGE SCALE GENOMIC DNA]</scope>
    <source>
        <strain evidence="4 5">ANT.BR</strain>
    </source>
</reference>
<sequence>MNTLTAFTRVSVLAARVISPNQEVTYGTAQPFSYRAMQARARSSRHRCIERQYRRLRVRQRTDDARTVRHHEATFIQTPKDTMTQTIRPFDLQAVRRDAREHIEKGAITVGYSADLPAVLKMLNDSLATELVCVLRYRRHHFMARGIHSQAVAAEFLAHANEELGHADLLATRIAQLGGEPDFSPSTLLSRSHADYAPGNDLADMIREDLIAERIAIDSYRHGIASLGDKDPTTRCLLESILAMEEEHADDLADLLQHLPTPPVTAH</sequence>
<dbReference type="InterPro" id="IPR009040">
    <property type="entry name" value="Ferritin-like_diiron"/>
</dbReference>
<dbReference type="InterPro" id="IPR008331">
    <property type="entry name" value="Ferritin_DPS_dom"/>
</dbReference>
<dbReference type="AlphaFoldDB" id="A0A1Q8YC33"/>
<dbReference type="InterPro" id="IPR009078">
    <property type="entry name" value="Ferritin-like_SF"/>
</dbReference>
<evidence type="ECO:0000259" key="3">
    <source>
        <dbReference type="PROSITE" id="PS50905"/>
    </source>
</evidence>
<protein>
    <submittedName>
        <fullName evidence="4">Bacterioferretin, Dps family protein</fullName>
    </submittedName>
</protein>
<comment type="caution">
    <text evidence="4">The sequence shown here is derived from an EMBL/GenBank/DDBJ whole genome shotgun (WGS) entry which is preliminary data.</text>
</comment>
<gene>
    <name evidence="4" type="ORF">BLL52_3136</name>
</gene>
<dbReference type="InterPro" id="IPR012347">
    <property type="entry name" value="Ferritin-like"/>
</dbReference>
<dbReference type="PANTHER" id="PTHR30295">
    <property type="entry name" value="BACTERIOFERRITIN"/>
    <property type="match status" value="1"/>
</dbReference>
<evidence type="ECO:0000313" key="5">
    <source>
        <dbReference type="Proteomes" id="UP000185911"/>
    </source>
</evidence>
<dbReference type="Pfam" id="PF00210">
    <property type="entry name" value="Ferritin"/>
    <property type="match status" value="1"/>
</dbReference>